<name>J3MVL1_ORYBR</name>
<dbReference type="HOGENOM" id="CLU_080833_2_0_1"/>
<dbReference type="eggNOG" id="ENOG502S7BK">
    <property type="taxonomic scope" value="Eukaryota"/>
</dbReference>
<dbReference type="InterPro" id="IPR018848">
    <property type="entry name" value="WIYLD_domain"/>
</dbReference>
<evidence type="ECO:0000259" key="2">
    <source>
        <dbReference type="Pfam" id="PF10440"/>
    </source>
</evidence>
<dbReference type="PANTHER" id="PTHR34271:SF1">
    <property type="entry name" value="NUCLEOLAR HISTONE METHYLTRANSFERASE-RELATED PROTEIN"/>
    <property type="match status" value="1"/>
</dbReference>
<evidence type="ECO:0000256" key="1">
    <source>
        <dbReference type="SAM" id="MobiDB-lite"/>
    </source>
</evidence>
<evidence type="ECO:0000313" key="4">
    <source>
        <dbReference type="Proteomes" id="UP000006038"/>
    </source>
</evidence>
<dbReference type="Gramene" id="OB09G10390.1">
    <property type="protein sequence ID" value="OB09G10390.1"/>
    <property type="gene ID" value="OB09G10390"/>
</dbReference>
<sequence>MDPGCCADWERKLSVFGPPPRSVFAVAGAMPRPRTKKGERRIDAAIDHFIPMGYATSDIQTVIKQLLEVYGKDGWRFLEEDSYRVVQEALFEKQEYEERRQLQLLQQQQPVDEQQEEPQEQLEESIDEVQYEAPEPTVVDSMLVDLPADKPILPLPEATVTYSTRRPCYGWIVEYESESDDEEHPSNQKDKLHVPDPQSVLCKRKRPSRWDIKPLN</sequence>
<dbReference type="AlphaFoldDB" id="J3MVL1"/>
<dbReference type="PANTHER" id="PTHR34271">
    <property type="entry name" value="NUCLEOLAR HISTONE METHYLTRANSFERASE-RELATED PROTEIN"/>
    <property type="match status" value="1"/>
</dbReference>
<reference evidence="3" key="1">
    <citation type="journal article" date="2013" name="Nat. Commun.">
        <title>Whole-genome sequencing of Oryza brachyantha reveals mechanisms underlying Oryza genome evolution.</title>
        <authorList>
            <person name="Chen J."/>
            <person name="Huang Q."/>
            <person name="Gao D."/>
            <person name="Wang J."/>
            <person name="Lang Y."/>
            <person name="Liu T."/>
            <person name="Li B."/>
            <person name="Bai Z."/>
            <person name="Luis Goicoechea J."/>
            <person name="Liang C."/>
            <person name="Chen C."/>
            <person name="Zhang W."/>
            <person name="Sun S."/>
            <person name="Liao Y."/>
            <person name="Zhang X."/>
            <person name="Yang L."/>
            <person name="Song C."/>
            <person name="Wang M."/>
            <person name="Shi J."/>
            <person name="Liu G."/>
            <person name="Liu J."/>
            <person name="Zhou H."/>
            <person name="Zhou W."/>
            <person name="Yu Q."/>
            <person name="An N."/>
            <person name="Chen Y."/>
            <person name="Cai Q."/>
            <person name="Wang B."/>
            <person name="Liu B."/>
            <person name="Min J."/>
            <person name="Huang Y."/>
            <person name="Wu H."/>
            <person name="Li Z."/>
            <person name="Zhang Y."/>
            <person name="Yin Y."/>
            <person name="Song W."/>
            <person name="Jiang J."/>
            <person name="Jackson S.A."/>
            <person name="Wing R.A."/>
            <person name="Wang J."/>
            <person name="Chen M."/>
        </authorList>
    </citation>
    <scope>NUCLEOTIDE SEQUENCE [LARGE SCALE GENOMIC DNA]</scope>
    <source>
        <strain evidence="3">cv. IRGC 101232</strain>
    </source>
</reference>
<dbReference type="InterPro" id="IPR043017">
    <property type="entry name" value="WIYLD_dom_sf"/>
</dbReference>
<organism evidence="3">
    <name type="scientific">Oryza brachyantha</name>
    <name type="common">malo sina</name>
    <dbReference type="NCBI Taxonomy" id="4533"/>
    <lineage>
        <taxon>Eukaryota</taxon>
        <taxon>Viridiplantae</taxon>
        <taxon>Streptophyta</taxon>
        <taxon>Embryophyta</taxon>
        <taxon>Tracheophyta</taxon>
        <taxon>Spermatophyta</taxon>
        <taxon>Magnoliopsida</taxon>
        <taxon>Liliopsida</taxon>
        <taxon>Poales</taxon>
        <taxon>Poaceae</taxon>
        <taxon>BOP clade</taxon>
        <taxon>Oryzoideae</taxon>
        <taxon>Oryzeae</taxon>
        <taxon>Oryzinae</taxon>
        <taxon>Oryza</taxon>
    </lineage>
</organism>
<dbReference type="RefSeq" id="XP_015696559.1">
    <property type="nucleotide sequence ID" value="XM_015841073.2"/>
</dbReference>
<dbReference type="EnsemblPlants" id="OB09G10390.1">
    <property type="protein sequence ID" value="OB09G10390.1"/>
    <property type="gene ID" value="OB09G10390"/>
</dbReference>
<evidence type="ECO:0000313" key="3">
    <source>
        <dbReference type="EnsemblPlants" id="OB09G10390.1"/>
    </source>
</evidence>
<accession>J3MVL1</accession>
<gene>
    <name evidence="3" type="primary">LOC102719325</name>
</gene>
<feature type="region of interest" description="Disordered" evidence="1">
    <location>
        <begin position="177"/>
        <end position="216"/>
    </location>
</feature>
<dbReference type="Pfam" id="PF10440">
    <property type="entry name" value="WIYLD"/>
    <property type="match status" value="1"/>
</dbReference>
<dbReference type="GeneID" id="102719325"/>
<dbReference type="STRING" id="4533.J3MVL1"/>
<feature type="compositionally biased region" description="Basic and acidic residues" evidence="1">
    <location>
        <begin position="184"/>
        <end position="194"/>
    </location>
</feature>
<keyword evidence="4" id="KW-1185">Reference proteome</keyword>
<dbReference type="Proteomes" id="UP000006038">
    <property type="component" value="Chromosome 9"/>
</dbReference>
<proteinExistence type="predicted"/>
<protein>
    <recommendedName>
        <fullName evidence="2">WIYLD domain-containing protein</fullName>
    </recommendedName>
</protein>
<dbReference type="OrthoDB" id="686679at2759"/>
<reference evidence="3" key="2">
    <citation type="submission" date="2013-04" db="UniProtKB">
        <authorList>
            <consortium name="EnsemblPlants"/>
        </authorList>
    </citation>
    <scope>IDENTIFICATION</scope>
</reference>
<dbReference type="Gene3D" id="1.10.8.850">
    <property type="entry name" value="Histone-lysine N methyltransferase , C-terminal domain-like"/>
    <property type="match status" value="1"/>
</dbReference>
<dbReference type="OMA" id="SEQHELH"/>
<feature type="domain" description="WIYLD" evidence="2">
    <location>
        <begin position="36"/>
        <end position="95"/>
    </location>
</feature>